<dbReference type="Proteomes" id="UP000051521">
    <property type="component" value="Unassembled WGS sequence"/>
</dbReference>
<keyword evidence="3" id="KW-0238">DNA-binding</keyword>
<dbReference type="Gene3D" id="1.10.443.10">
    <property type="entry name" value="Intergrase catalytic core"/>
    <property type="match status" value="1"/>
</dbReference>
<dbReference type="Pfam" id="PF14657">
    <property type="entry name" value="Arm-DNA-bind_4"/>
    <property type="match status" value="1"/>
</dbReference>
<reference evidence="6 7" key="1">
    <citation type="journal article" date="2015" name="Genome Announc.">
        <title>Expanding the biotechnology potential of lactobacilli through comparative genomics of 213 strains and associated genera.</title>
        <authorList>
            <person name="Sun Z."/>
            <person name="Harris H.M."/>
            <person name="McCann A."/>
            <person name="Guo C."/>
            <person name="Argimon S."/>
            <person name="Zhang W."/>
            <person name="Yang X."/>
            <person name="Jeffery I.B."/>
            <person name="Cooney J.C."/>
            <person name="Kagawa T.F."/>
            <person name="Liu W."/>
            <person name="Song Y."/>
            <person name="Salvetti E."/>
            <person name="Wrobel A."/>
            <person name="Rasinkangas P."/>
            <person name="Parkhill J."/>
            <person name="Rea M.C."/>
            <person name="O'Sullivan O."/>
            <person name="Ritari J."/>
            <person name="Douillard F.P."/>
            <person name="Paul Ross R."/>
            <person name="Yang R."/>
            <person name="Briner A.E."/>
            <person name="Felis G.E."/>
            <person name="de Vos W.M."/>
            <person name="Barrangou R."/>
            <person name="Klaenhammer T.R."/>
            <person name="Caufield P.W."/>
            <person name="Cui Y."/>
            <person name="Zhang H."/>
            <person name="O'Toole P.W."/>
        </authorList>
    </citation>
    <scope>NUCLEOTIDE SEQUENCE [LARGE SCALE GENOMIC DNA]</scope>
    <source>
        <strain evidence="6 7">DSM 23908</strain>
    </source>
</reference>
<dbReference type="Gene3D" id="1.10.150.130">
    <property type="match status" value="1"/>
</dbReference>
<evidence type="ECO:0000256" key="2">
    <source>
        <dbReference type="ARBA" id="ARBA00022908"/>
    </source>
</evidence>
<keyword evidence="2" id="KW-0229">DNA integration</keyword>
<dbReference type="InterPro" id="IPR013762">
    <property type="entry name" value="Integrase-like_cat_sf"/>
</dbReference>
<dbReference type="InterPro" id="IPR004107">
    <property type="entry name" value="Integrase_SAM-like_N"/>
</dbReference>
<feature type="domain" description="Tyr recombinase" evidence="5">
    <location>
        <begin position="190"/>
        <end position="379"/>
    </location>
</feature>
<dbReference type="SUPFAM" id="SSF56349">
    <property type="entry name" value="DNA breaking-rejoining enzymes"/>
    <property type="match status" value="1"/>
</dbReference>
<dbReference type="InterPro" id="IPR002104">
    <property type="entry name" value="Integrase_catalytic"/>
</dbReference>
<dbReference type="PANTHER" id="PTHR30349">
    <property type="entry name" value="PHAGE INTEGRASE-RELATED"/>
    <property type="match status" value="1"/>
</dbReference>
<dbReference type="CDD" id="cd01189">
    <property type="entry name" value="INT_ICEBs1_C_like"/>
    <property type="match status" value="1"/>
</dbReference>
<keyword evidence="7" id="KW-1185">Reference proteome</keyword>
<organism evidence="6 7">
    <name type="scientific">Lactobacillus gigeriorum DSM 23908 = CRBIP 24.85</name>
    <dbReference type="NCBI Taxonomy" id="1423751"/>
    <lineage>
        <taxon>Bacteria</taxon>
        <taxon>Bacillati</taxon>
        <taxon>Bacillota</taxon>
        <taxon>Bacilli</taxon>
        <taxon>Lactobacillales</taxon>
        <taxon>Lactobacillaceae</taxon>
        <taxon>Lactobacillus</taxon>
    </lineage>
</organism>
<dbReference type="PROSITE" id="PS51898">
    <property type="entry name" value="TYR_RECOMBINASE"/>
    <property type="match status" value="1"/>
</dbReference>
<protein>
    <submittedName>
        <fullName evidence="6">Integrase</fullName>
    </submittedName>
</protein>
<evidence type="ECO:0000313" key="6">
    <source>
        <dbReference type="EMBL" id="KRN09805.1"/>
    </source>
</evidence>
<name>A0ABR5PTP9_9LACO</name>
<dbReference type="EMBL" id="AYZO01000039">
    <property type="protein sequence ID" value="KRN09805.1"/>
    <property type="molecule type" value="Genomic_DNA"/>
</dbReference>
<sequence length="407" mass="48189">MLNKKHLSFYFSIVVTRMEVLFMSIYKRGKTWTVQMVWYVLDPSTKTGKKKQYKTKGGFKTKAEAKQWEAEQTIAKKEKKISNQNPVFSDYFWEWSKIYRIPLLEKNTIRKYEYTRRVLEQYFGQTKINSITRTSFQKFLNDYGANRSKATVLKTYRLVKASVLDAYDEGLLSENFIRKTQPVWNETKTLKIEYLSIAEIQQLNKQLKDTLHPSFTSKYIIITAIYTGMRIGEIMALKWSDLDRINHTIRIQKSWDYVHNELKKTKNNSSVRIIKIPESLIEILNQLQNNHQEFIFAHKNGKLPSNNAVNKCLKENMKKIGIVKKNFHFHSLRHCHVAYLHAMHVDWYEISKRLGHSSVAFTMEQYAYLIDEMSAQQDKYVVSVLNNLDNPDKELQLVRQDVRQNQK</sequence>
<dbReference type="PANTHER" id="PTHR30349:SF64">
    <property type="entry name" value="PROPHAGE INTEGRASE INTD-RELATED"/>
    <property type="match status" value="1"/>
</dbReference>
<evidence type="ECO:0000313" key="7">
    <source>
        <dbReference type="Proteomes" id="UP000051521"/>
    </source>
</evidence>
<keyword evidence="4" id="KW-0233">DNA recombination</keyword>
<evidence type="ECO:0000256" key="4">
    <source>
        <dbReference type="ARBA" id="ARBA00023172"/>
    </source>
</evidence>
<comment type="similarity">
    <text evidence="1">Belongs to the 'phage' integrase family.</text>
</comment>
<gene>
    <name evidence="6" type="ORF">FC38_GL001273</name>
</gene>
<evidence type="ECO:0000256" key="1">
    <source>
        <dbReference type="ARBA" id="ARBA00008857"/>
    </source>
</evidence>
<dbReference type="Pfam" id="PF00589">
    <property type="entry name" value="Phage_integrase"/>
    <property type="match status" value="1"/>
</dbReference>
<dbReference type="InterPro" id="IPR050090">
    <property type="entry name" value="Tyrosine_recombinase_XerCD"/>
</dbReference>
<dbReference type="InterPro" id="IPR028259">
    <property type="entry name" value="AP2-like_int_N"/>
</dbReference>
<dbReference type="Pfam" id="PF14659">
    <property type="entry name" value="Phage_int_SAM_3"/>
    <property type="match status" value="1"/>
</dbReference>
<comment type="caution">
    <text evidence="6">The sequence shown here is derived from an EMBL/GenBank/DDBJ whole genome shotgun (WGS) entry which is preliminary data.</text>
</comment>
<dbReference type="InterPro" id="IPR011010">
    <property type="entry name" value="DNA_brk_join_enz"/>
</dbReference>
<evidence type="ECO:0000256" key="3">
    <source>
        <dbReference type="ARBA" id="ARBA00023125"/>
    </source>
</evidence>
<dbReference type="InterPro" id="IPR010998">
    <property type="entry name" value="Integrase_recombinase_N"/>
</dbReference>
<accession>A0ABR5PTP9</accession>
<proteinExistence type="inferred from homology"/>
<evidence type="ECO:0000259" key="5">
    <source>
        <dbReference type="PROSITE" id="PS51898"/>
    </source>
</evidence>